<sequence>MALIRVIIDRYAQRLELVQYILDPPGTNPEAIVDRARKVQIQLRVMLTPYILHSAVPLSAESGDHEWAVPIYKLCATTHTAPIRADSPSMTPSESLILRAVQETSREICRVATNMWVSGVLAGLDPQLNRKESPDFGEVNDLMDGWKYEVSRLMGWLDWSVWVKCKPACGPEEMCYLPTWPVGFPPPKWDPEGLRPGSHNSTSETWSGLYADFRTGAIESMAALVEEGRAVKPEPDEWMRPQPKCIRRVEPYEF</sequence>
<dbReference type="Proteomes" id="UP000053820">
    <property type="component" value="Unassembled WGS sequence"/>
</dbReference>
<name>A0A0C9W6J8_9AGAM</name>
<dbReference type="PANTHER" id="PTHR35204">
    <property type="entry name" value="YALI0A21131P"/>
    <property type="match status" value="1"/>
</dbReference>
<protein>
    <submittedName>
        <fullName evidence="1">Uncharacterized protein</fullName>
    </submittedName>
</protein>
<reference evidence="1 2" key="1">
    <citation type="submission" date="2014-04" db="EMBL/GenBank/DDBJ databases">
        <title>Evolutionary Origins and Diversification of the Mycorrhizal Mutualists.</title>
        <authorList>
            <consortium name="DOE Joint Genome Institute"/>
            <consortium name="Mycorrhizal Genomics Consortium"/>
            <person name="Kohler A."/>
            <person name="Kuo A."/>
            <person name="Nagy L.G."/>
            <person name="Floudas D."/>
            <person name="Copeland A."/>
            <person name="Barry K.W."/>
            <person name="Cichocki N."/>
            <person name="Veneault-Fourrey C."/>
            <person name="LaButti K."/>
            <person name="Lindquist E.A."/>
            <person name="Lipzen A."/>
            <person name="Lundell T."/>
            <person name="Morin E."/>
            <person name="Murat C."/>
            <person name="Riley R."/>
            <person name="Ohm R."/>
            <person name="Sun H."/>
            <person name="Tunlid A."/>
            <person name="Henrissat B."/>
            <person name="Grigoriev I.V."/>
            <person name="Hibbett D.S."/>
            <person name="Martin F."/>
        </authorList>
    </citation>
    <scope>NUCLEOTIDE SEQUENCE [LARGE SCALE GENOMIC DNA]</scope>
    <source>
        <strain evidence="1 2">MD-312</strain>
    </source>
</reference>
<dbReference type="AlphaFoldDB" id="A0A0C9W6J8"/>
<dbReference type="EMBL" id="KN840111">
    <property type="protein sequence ID" value="KIJ57797.1"/>
    <property type="molecule type" value="Genomic_DNA"/>
</dbReference>
<organism evidence="1 2">
    <name type="scientific">Hydnomerulius pinastri MD-312</name>
    <dbReference type="NCBI Taxonomy" id="994086"/>
    <lineage>
        <taxon>Eukaryota</taxon>
        <taxon>Fungi</taxon>
        <taxon>Dikarya</taxon>
        <taxon>Basidiomycota</taxon>
        <taxon>Agaricomycotina</taxon>
        <taxon>Agaricomycetes</taxon>
        <taxon>Agaricomycetidae</taxon>
        <taxon>Boletales</taxon>
        <taxon>Boletales incertae sedis</taxon>
        <taxon>Leucogyrophana</taxon>
    </lineage>
</organism>
<proteinExistence type="predicted"/>
<evidence type="ECO:0000313" key="1">
    <source>
        <dbReference type="EMBL" id="KIJ57797.1"/>
    </source>
</evidence>
<dbReference type="PANTHER" id="PTHR35204:SF1">
    <property type="entry name" value="ENTEROTOXIN"/>
    <property type="match status" value="1"/>
</dbReference>
<accession>A0A0C9W6J8</accession>
<dbReference type="HOGENOM" id="CLU_1094421_0_0_1"/>
<dbReference type="OrthoDB" id="2680285at2759"/>
<evidence type="ECO:0000313" key="2">
    <source>
        <dbReference type="Proteomes" id="UP000053820"/>
    </source>
</evidence>
<keyword evidence="2" id="KW-1185">Reference proteome</keyword>
<gene>
    <name evidence="1" type="ORF">HYDPIDRAFT_34784</name>
</gene>
<dbReference type="InterPro" id="IPR038921">
    <property type="entry name" value="YOR389W-like"/>
</dbReference>